<organism evidence="2 3">
    <name type="scientific">Rubrobacter xylanophilus</name>
    <dbReference type="NCBI Taxonomy" id="49319"/>
    <lineage>
        <taxon>Bacteria</taxon>
        <taxon>Bacillati</taxon>
        <taxon>Actinomycetota</taxon>
        <taxon>Rubrobacteria</taxon>
        <taxon>Rubrobacterales</taxon>
        <taxon>Rubrobacteraceae</taxon>
        <taxon>Rubrobacter</taxon>
    </lineage>
</organism>
<dbReference type="AlphaFoldDB" id="A0A510HK73"/>
<keyword evidence="1" id="KW-1133">Transmembrane helix</keyword>
<evidence type="ECO:0000256" key="1">
    <source>
        <dbReference type="SAM" id="Phobius"/>
    </source>
</evidence>
<keyword evidence="1" id="KW-0812">Transmembrane</keyword>
<gene>
    <name evidence="2" type="ORF">RxyAA322_22750</name>
</gene>
<keyword evidence="3" id="KW-1185">Reference proteome</keyword>
<name>A0A510HK73_9ACTN</name>
<dbReference type="RefSeq" id="WP_143528427.1">
    <property type="nucleotide sequence ID" value="NZ_AP019791.1"/>
</dbReference>
<keyword evidence="1" id="KW-0472">Membrane</keyword>
<evidence type="ECO:0000313" key="3">
    <source>
        <dbReference type="Proteomes" id="UP000318065"/>
    </source>
</evidence>
<sequence length="126" mass="13331">MALLAIGFLYPQAVISTGLSGLLWLVVMASTASVLLFDFLIDGFVLRALRRLTPSKAWVGIGEAFAGGIVTALTLALGAHLMPGVVELSDGAAFGAGQTSAFVRYYVGLYLRDTGDTDRYIDHMSS</sequence>
<evidence type="ECO:0000313" key="2">
    <source>
        <dbReference type="EMBL" id="BBL80421.1"/>
    </source>
</evidence>
<reference evidence="2" key="1">
    <citation type="journal article" date="2019" name="Microbiol. Resour. Announc.">
        <title>Complete Genome Sequence of Rubrobacter xylanophilus Strain AA3-22, Isolated from Arima Onsen in Japan.</title>
        <authorList>
            <person name="Tomariguchi N."/>
            <person name="Miyazaki K."/>
        </authorList>
    </citation>
    <scope>NUCLEOTIDE SEQUENCE [LARGE SCALE GENOMIC DNA]</scope>
    <source>
        <strain evidence="2">AA3-22</strain>
    </source>
</reference>
<accession>A0A510HK73</accession>
<protein>
    <submittedName>
        <fullName evidence="2">Uncharacterized protein</fullName>
    </submittedName>
</protein>
<dbReference type="EMBL" id="AP019791">
    <property type="protein sequence ID" value="BBL80421.1"/>
    <property type="molecule type" value="Genomic_DNA"/>
</dbReference>
<feature type="transmembrane region" description="Helical" evidence="1">
    <location>
        <begin position="23"/>
        <end position="45"/>
    </location>
</feature>
<feature type="transmembrane region" description="Helical" evidence="1">
    <location>
        <begin position="57"/>
        <end position="79"/>
    </location>
</feature>
<dbReference type="Proteomes" id="UP000318065">
    <property type="component" value="Chromosome"/>
</dbReference>
<proteinExistence type="predicted"/>